<evidence type="ECO:0000256" key="1">
    <source>
        <dbReference type="SAM" id="MobiDB-lite"/>
    </source>
</evidence>
<name>A0A5N6M7D2_9ASTR</name>
<dbReference type="OrthoDB" id="1750575at2759"/>
<dbReference type="Proteomes" id="UP000326396">
    <property type="component" value="Linkage Group LG6"/>
</dbReference>
<dbReference type="AlphaFoldDB" id="A0A5N6M7D2"/>
<protein>
    <recommendedName>
        <fullName evidence="4">Retrotransposon Copia-like N-terminal domain-containing protein</fullName>
    </recommendedName>
</protein>
<gene>
    <name evidence="2" type="ORF">E3N88_31856</name>
</gene>
<evidence type="ECO:0000313" key="3">
    <source>
        <dbReference type="Proteomes" id="UP000326396"/>
    </source>
</evidence>
<organism evidence="2 3">
    <name type="scientific">Mikania micrantha</name>
    <name type="common">bitter vine</name>
    <dbReference type="NCBI Taxonomy" id="192012"/>
    <lineage>
        <taxon>Eukaryota</taxon>
        <taxon>Viridiplantae</taxon>
        <taxon>Streptophyta</taxon>
        <taxon>Embryophyta</taxon>
        <taxon>Tracheophyta</taxon>
        <taxon>Spermatophyta</taxon>
        <taxon>Magnoliopsida</taxon>
        <taxon>eudicotyledons</taxon>
        <taxon>Gunneridae</taxon>
        <taxon>Pentapetalae</taxon>
        <taxon>asterids</taxon>
        <taxon>campanulids</taxon>
        <taxon>Asterales</taxon>
        <taxon>Asteraceae</taxon>
        <taxon>Asteroideae</taxon>
        <taxon>Heliantheae alliance</taxon>
        <taxon>Eupatorieae</taxon>
        <taxon>Mikania</taxon>
    </lineage>
</organism>
<dbReference type="EMBL" id="SZYD01000016">
    <property type="protein sequence ID" value="KAD3336337.1"/>
    <property type="molecule type" value="Genomic_DNA"/>
</dbReference>
<proteinExistence type="predicted"/>
<comment type="caution">
    <text evidence="2">The sequence shown here is derived from an EMBL/GenBank/DDBJ whole genome shotgun (WGS) entry which is preliminary data.</text>
</comment>
<accession>A0A5N6M7D2</accession>
<dbReference type="PANTHER" id="PTHR34222:SF43">
    <property type="entry name" value="RETROTRANSPOSON GAG DOMAIN-CONTAINING PROTEIN"/>
    <property type="match status" value="1"/>
</dbReference>
<sequence>MAEAGNKETDLSLQIANFLKHGIDSQPKNPKLFDSLQINLKLNNQNYALWTRMIRVAIGGRSKNLLQHLNSNPPSQNDEGYEQWEQDDLVVFSWLIQNIEPVLACNLTEFPTAKSLWDALVVTYSSGRDKLQTFNLHVKANEIKQNDSSLEDLWIKLQGIWGEIDRNDPNPMKCPEDIQTYLKIRSEQKLFQFLNALDRKYDPVKREILRWEPLPSAEAAYAAVRKEAAHQNILGATLSDTQGIGTGLVATETEGLGLVTKGNRRFDSRKTGPATKEDKAHLKCTHCGMTKHTKEQCFKIVGYPEWWSDGHKKGKTSAGQEKGKASAAVGNNDVANTGDEKRNLVTGFGGFGGMAAAQEGEEPSFSVISGGNNITHYESPLSTQKNSNGVTREIAPDLVSKNLVNMSKKTKKKFRSPLKRT</sequence>
<feature type="region of interest" description="Disordered" evidence="1">
    <location>
        <begin position="311"/>
        <end position="338"/>
    </location>
</feature>
<reference evidence="2 3" key="1">
    <citation type="submission" date="2019-05" db="EMBL/GenBank/DDBJ databases">
        <title>Mikania micrantha, genome provides insights into the molecular mechanism of rapid growth.</title>
        <authorList>
            <person name="Liu B."/>
        </authorList>
    </citation>
    <scope>NUCLEOTIDE SEQUENCE [LARGE SCALE GENOMIC DNA]</scope>
    <source>
        <strain evidence="2">NLD-2019</strain>
        <tissue evidence="2">Leaf</tissue>
    </source>
</reference>
<dbReference type="PANTHER" id="PTHR34222">
    <property type="entry name" value="GAG_PRE-INTEGRS DOMAIN-CONTAINING PROTEIN"/>
    <property type="match status" value="1"/>
</dbReference>
<evidence type="ECO:0008006" key="4">
    <source>
        <dbReference type="Google" id="ProtNLM"/>
    </source>
</evidence>
<evidence type="ECO:0000313" key="2">
    <source>
        <dbReference type="EMBL" id="KAD3336337.1"/>
    </source>
</evidence>
<keyword evidence="3" id="KW-1185">Reference proteome</keyword>